<dbReference type="SMART" id="SM00320">
    <property type="entry name" value="WD40"/>
    <property type="match status" value="6"/>
</dbReference>
<dbReference type="GeneID" id="31365884"/>
<keyword evidence="11" id="KW-1185">Reference proteome</keyword>
<feature type="compositionally biased region" description="Low complexity" evidence="9">
    <location>
        <begin position="266"/>
        <end position="275"/>
    </location>
</feature>
<dbReference type="InterPro" id="IPR001680">
    <property type="entry name" value="WD40_rpt"/>
</dbReference>
<feature type="compositionally biased region" description="Basic residues" evidence="9">
    <location>
        <begin position="82"/>
        <end position="93"/>
    </location>
</feature>
<dbReference type="PROSITE" id="PS50294">
    <property type="entry name" value="WD_REPEATS_REGION"/>
    <property type="match status" value="4"/>
</dbReference>
<feature type="region of interest" description="Disordered" evidence="9">
    <location>
        <begin position="1"/>
        <end position="24"/>
    </location>
</feature>
<dbReference type="InterPro" id="IPR020472">
    <property type="entry name" value="WD40_PAC1"/>
</dbReference>
<dbReference type="GO" id="GO:0005737">
    <property type="term" value="C:cytoplasm"/>
    <property type="evidence" value="ECO:0007669"/>
    <property type="project" value="UniProtKB-SubCell"/>
</dbReference>
<dbReference type="PROSITE" id="PS00678">
    <property type="entry name" value="WD_REPEATS_1"/>
    <property type="match status" value="2"/>
</dbReference>
<dbReference type="InterPro" id="IPR015943">
    <property type="entry name" value="WD40/YVTN_repeat-like_dom_sf"/>
</dbReference>
<feature type="compositionally biased region" description="Basic and acidic residues" evidence="9">
    <location>
        <begin position="1"/>
        <end position="11"/>
    </location>
</feature>
<evidence type="ECO:0000256" key="1">
    <source>
        <dbReference type="ARBA" id="ARBA00004123"/>
    </source>
</evidence>
<dbReference type="GO" id="GO:0005634">
    <property type="term" value="C:nucleus"/>
    <property type="evidence" value="ECO:0007669"/>
    <property type="project" value="UniProtKB-SubCell"/>
</dbReference>
<comment type="caution">
    <text evidence="10">The sequence shown here is derived from an EMBL/GenBank/DDBJ whole genome shotgun (WGS) entry which is preliminary data.</text>
</comment>
<dbReference type="PRINTS" id="PR00320">
    <property type="entry name" value="GPROTEINBRPT"/>
</dbReference>
<feature type="repeat" description="WD" evidence="8">
    <location>
        <begin position="433"/>
        <end position="473"/>
    </location>
</feature>
<dbReference type="InParanoid" id="D3BR12"/>
<evidence type="ECO:0000256" key="2">
    <source>
        <dbReference type="ARBA" id="ARBA00004496"/>
    </source>
</evidence>
<protein>
    <recommendedName>
        <fullName evidence="7">WD repeat-containing protein 37</fullName>
    </recommendedName>
</protein>
<dbReference type="EMBL" id="ADBJ01000049">
    <property type="protein sequence ID" value="EFA76198.1"/>
    <property type="molecule type" value="Genomic_DNA"/>
</dbReference>
<reference evidence="10 11" key="1">
    <citation type="journal article" date="2011" name="Genome Res.">
        <title>Phylogeny-wide analysis of social amoeba genomes highlights ancient origins for complex intercellular communication.</title>
        <authorList>
            <person name="Heidel A.J."/>
            <person name="Lawal H.M."/>
            <person name="Felder M."/>
            <person name="Schilde C."/>
            <person name="Helps N.R."/>
            <person name="Tunggal B."/>
            <person name="Rivero F."/>
            <person name="John U."/>
            <person name="Schleicher M."/>
            <person name="Eichinger L."/>
            <person name="Platzer M."/>
            <person name="Noegel A.A."/>
            <person name="Schaap P."/>
            <person name="Gloeckner G."/>
        </authorList>
    </citation>
    <scope>NUCLEOTIDE SEQUENCE [LARGE SCALE GENOMIC DNA]</scope>
    <source>
        <strain evidence="11">ATCC 26659 / Pp 5 / PN500</strain>
    </source>
</reference>
<keyword evidence="6" id="KW-0539">Nucleus</keyword>
<feature type="compositionally biased region" description="Acidic residues" evidence="9">
    <location>
        <begin position="329"/>
        <end position="357"/>
    </location>
</feature>
<evidence type="ECO:0000256" key="7">
    <source>
        <dbReference type="ARBA" id="ARBA00040954"/>
    </source>
</evidence>
<dbReference type="SUPFAM" id="SSF50978">
    <property type="entry name" value="WD40 repeat-like"/>
    <property type="match status" value="1"/>
</dbReference>
<dbReference type="Proteomes" id="UP000001396">
    <property type="component" value="Unassembled WGS sequence"/>
</dbReference>
<comment type="subcellular location">
    <subcellularLocation>
        <location evidence="2">Cytoplasm</location>
    </subcellularLocation>
    <subcellularLocation>
        <location evidence="1">Nucleus</location>
    </subcellularLocation>
</comment>
<proteinExistence type="predicted"/>
<dbReference type="PROSITE" id="PS50082">
    <property type="entry name" value="WD_REPEATS_2"/>
    <property type="match status" value="6"/>
</dbReference>
<dbReference type="OMA" id="RDGSHKW"/>
<evidence type="ECO:0000256" key="8">
    <source>
        <dbReference type="PROSITE-ProRule" id="PRU00221"/>
    </source>
</evidence>
<dbReference type="Gene3D" id="2.130.10.10">
    <property type="entry name" value="YVTN repeat-like/Quinoprotein amine dehydrogenase"/>
    <property type="match status" value="3"/>
</dbReference>
<dbReference type="PANTHER" id="PTHR19855:SF12">
    <property type="entry name" value="WD REPEAT-CONTAINING PROTEIN 37"/>
    <property type="match status" value="1"/>
</dbReference>
<feature type="region of interest" description="Disordered" evidence="9">
    <location>
        <begin position="306"/>
        <end position="395"/>
    </location>
</feature>
<dbReference type="STRING" id="670386.D3BR12"/>
<dbReference type="PANTHER" id="PTHR19855">
    <property type="entry name" value="WD40 REPEAT PROTEIN 12, 37"/>
    <property type="match status" value="1"/>
</dbReference>
<dbReference type="AlphaFoldDB" id="D3BR12"/>
<feature type="repeat" description="WD" evidence="8">
    <location>
        <begin position="155"/>
        <end position="196"/>
    </location>
</feature>
<feature type="region of interest" description="Disordered" evidence="9">
    <location>
        <begin position="57"/>
        <end position="102"/>
    </location>
</feature>
<dbReference type="InterPro" id="IPR019775">
    <property type="entry name" value="WD40_repeat_CS"/>
</dbReference>
<feature type="compositionally biased region" description="Low complexity" evidence="9">
    <location>
        <begin position="57"/>
        <end position="81"/>
    </location>
</feature>
<evidence type="ECO:0000256" key="3">
    <source>
        <dbReference type="ARBA" id="ARBA00022490"/>
    </source>
</evidence>
<evidence type="ECO:0000256" key="5">
    <source>
        <dbReference type="ARBA" id="ARBA00022737"/>
    </source>
</evidence>
<feature type="repeat" description="WD" evidence="8">
    <location>
        <begin position="524"/>
        <end position="565"/>
    </location>
</feature>
<feature type="compositionally biased region" description="Low complexity" evidence="9">
    <location>
        <begin position="369"/>
        <end position="386"/>
    </location>
</feature>
<dbReference type="Pfam" id="PF00400">
    <property type="entry name" value="WD40"/>
    <property type="match status" value="6"/>
</dbReference>
<keyword evidence="3" id="KW-0963">Cytoplasm</keyword>
<name>D3BR12_HETP5</name>
<organism evidence="10 11">
    <name type="scientific">Heterostelium pallidum (strain ATCC 26659 / Pp 5 / PN500)</name>
    <name type="common">Cellular slime mold</name>
    <name type="synonym">Polysphondylium pallidum</name>
    <dbReference type="NCBI Taxonomy" id="670386"/>
    <lineage>
        <taxon>Eukaryota</taxon>
        <taxon>Amoebozoa</taxon>
        <taxon>Evosea</taxon>
        <taxon>Eumycetozoa</taxon>
        <taxon>Dictyostelia</taxon>
        <taxon>Acytosteliales</taxon>
        <taxon>Acytosteliaceae</taxon>
        <taxon>Heterostelium</taxon>
    </lineage>
</organism>
<feature type="compositionally biased region" description="Polar residues" evidence="9">
    <location>
        <begin position="212"/>
        <end position="224"/>
    </location>
</feature>
<evidence type="ECO:0000256" key="6">
    <source>
        <dbReference type="ARBA" id="ARBA00023242"/>
    </source>
</evidence>
<evidence type="ECO:0000313" key="11">
    <source>
        <dbReference type="Proteomes" id="UP000001396"/>
    </source>
</evidence>
<dbReference type="InterPro" id="IPR036322">
    <property type="entry name" value="WD40_repeat_dom_sf"/>
</dbReference>
<evidence type="ECO:0000256" key="4">
    <source>
        <dbReference type="ARBA" id="ARBA00022574"/>
    </source>
</evidence>
<feature type="repeat" description="WD" evidence="8">
    <location>
        <begin position="614"/>
        <end position="650"/>
    </location>
</feature>
<evidence type="ECO:0000256" key="9">
    <source>
        <dbReference type="SAM" id="MobiDB-lite"/>
    </source>
</evidence>
<keyword evidence="5" id="KW-0677">Repeat</keyword>
<feature type="region of interest" description="Disordered" evidence="9">
    <location>
        <begin position="261"/>
        <end position="292"/>
    </location>
</feature>
<feature type="repeat" description="WD" evidence="8">
    <location>
        <begin position="485"/>
        <end position="513"/>
    </location>
</feature>
<feature type="region of interest" description="Disordered" evidence="9">
    <location>
        <begin position="192"/>
        <end position="224"/>
    </location>
</feature>
<sequence length="650" mass="72798">MEKEKLSKEIAKISNGSGGQQPSKERFKELLVKLENEYNLLWEENQELRARCGLPSTSKPSLLSSSSNTNPIKQTLGSKAGKLAKIKKPKHQKSSSSSKRDGSHKWIRVRDYVGHRDGIWEVTTSPWDIFIFATCSSDRTARIWSVDGSKMPLVYSAHTGTVNSVRFHPSEKLVCTASGDKTIHIFKVPTDRFSQSGMRSPVPQSSQSSSSATANISQMAPQQQPFHSLGIATSSSSAKQDNTPIKNTLLEQQIQLQTGGILSKDQQQQQQQQQQVPSSPILGRPSQNDKNKVKLWTPLLERQRSRDEVFSLSQPAHQQQQQQHQYQEEQFEMNDLSEPEDDFESDDDSLDRFDEDLNFNFNQQHHQHQNTQQQQHHQPPQLSLPQQQPPSSPELELRGSIDEIEQIQHNIVSHQQQQNEHGYNILRTPLLELKGHTGPVTAAVWTSNSTVVSASWDNSIRWWNTENGRTISTATGVCMEKVHRITNITSVPSLNYAITTSTDGVIRVWDARSSGSGGGPVESIHGHQEAVNSAMHTYDGGHIVSGGDDRTVKVWDIRQTKNCKTSIRCPLPINRLSVSQSTPAAVIAIPQDDGRISVYDINGNRKGKMRDQYKYGHKLMATSTAWSNDDSVIFSSSFDRRIISWATASD</sequence>
<gene>
    <name evidence="10" type="ORF">PPL_10415</name>
</gene>
<dbReference type="FunCoup" id="D3BR12">
    <property type="interactions" value="103"/>
</dbReference>
<dbReference type="RefSeq" id="XP_020428331.1">
    <property type="nucleotide sequence ID" value="XM_020581191.1"/>
</dbReference>
<feature type="repeat" description="WD" evidence="8">
    <location>
        <begin position="112"/>
        <end position="154"/>
    </location>
</feature>
<feature type="compositionally biased region" description="Low complexity" evidence="9">
    <location>
        <begin position="200"/>
        <end position="211"/>
    </location>
</feature>
<keyword evidence="4 8" id="KW-0853">WD repeat</keyword>
<evidence type="ECO:0000313" key="10">
    <source>
        <dbReference type="EMBL" id="EFA76198.1"/>
    </source>
</evidence>
<accession>D3BR12</accession>